<dbReference type="KEGG" id="malk:MalAC0309_1732"/>
<accession>A0A0U5B9T9</accession>
<dbReference type="EMBL" id="AP017315">
    <property type="protein sequence ID" value="BAU32580.1"/>
    <property type="molecule type" value="Genomic_DNA"/>
</dbReference>
<reference evidence="2 3" key="2">
    <citation type="submission" date="2016-01" db="EMBL/GenBank/DDBJ databases">
        <title>Microcella alkaliphila JAM AC0309 whole genome shotgun sequence.</title>
        <authorList>
            <person name="Kurata A."/>
            <person name="Hirose Y."/>
            <person name="Kishimoto N."/>
            <person name="Kobayashi T."/>
        </authorList>
    </citation>
    <scope>NUCLEOTIDE SEQUENCE [LARGE SCALE GENOMIC DNA]</scope>
    <source>
        <strain evidence="2 3">JAM AC0309</strain>
    </source>
</reference>
<reference evidence="3" key="1">
    <citation type="submission" date="2015-12" db="EMBL/GenBank/DDBJ databases">
        <authorList>
            <person name="Shamseldin A."/>
            <person name="Moawad H."/>
            <person name="Abd El-Rahim W.M."/>
            <person name="Sadowsky M.J."/>
        </authorList>
    </citation>
    <scope>NUCLEOTIDE SEQUENCE [LARGE SCALE GENOMIC DNA]</scope>
    <source>
        <strain evidence="3">JAM AC0309</strain>
    </source>
</reference>
<feature type="region of interest" description="Disordered" evidence="1">
    <location>
        <begin position="22"/>
        <end position="59"/>
    </location>
</feature>
<organism evidence="2 3">
    <name type="scientific">Microcella alkaliphila</name>
    <dbReference type="NCBI Taxonomy" id="279828"/>
    <lineage>
        <taxon>Bacteria</taxon>
        <taxon>Bacillati</taxon>
        <taxon>Actinomycetota</taxon>
        <taxon>Actinomycetes</taxon>
        <taxon>Micrococcales</taxon>
        <taxon>Microbacteriaceae</taxon>
        <taxon>Microcella</taxon>
    </lineage>
</organism>
<feature type="compositionally biased region" description="Polar residues" evidence="1">
    <location>
        <begin position="22"/>
        <end position="31"/>
    </location>
</feature>
<protein>
    <submittedName>
        <fullName evidence="2">Uncharacterized protein</fullName>
    </submittedName>
</protein>
<evidence type="ECO:0000256" key="1">
    <source>
        <dbReference type="SAM" id="MobiDB-lite"/>
    </source>
</evidence>
<evidence type="ECO:0000313" key="3">
    <source>
        <dbReference type="Proteomes" id="UP000218965"/>
    </source>
</evidence>
<sequence>MAGRRLGRLRILALSHGAKPHTTAQLNSVTSGYPPGVRKAKGTHARNSRDETPPETLDVRTTPQLNIDGIHAALGAEYPVRE</sequence>
<proteinExistence type="predicted"/>
<evidence type="ECO:0000313" key="2">
    <source>
        <dbReference type="EMBL" id="BAU32580.1"/>
    </source>
</evidence>
<gene>
    <name evidence="2" type="ORF">MalAC0309_1732</name>
</gene>
<name>A0A0U5B9T9_9MICO</name>
<dbReference type="AlphaFoldDB" id="A0A0U5B9T9"/>
<dbReference type="Proteomes" id="UP000218965">
    <property type="component" value="Chromosome"/>
</dbReference>